<name>A0A6J4TUA5_9SPHN</name>
<evidence type="ECO:0000313" key="2">
    <source>
        <dbReference type="EMBL" id="CAA9532236.1"/>
    </source>
</evidence>
<protein>
    <submittedName>
        <fullName evidence="2">Uncharacterized protein</fullName>
    </submittedName>
</protein>
<sequence length="32" mass="3765">RDARHRSSHGRGRQLCRQLERPARPRNRSAAL</sequence>
<feature type="non-terminal residue" evidence="2">
    <location>
        <position position="32"/>
    </location>
</feature>
<dbReference type="EMBL" id="CADCVX010000534">
    <property type="protein sequence ID" value="CAA9532236.1"/>
    <property type="molecule type" value="Genomic_DNA"/>
</dbReference>
<organism evidence="2">
    <name type="scientific">uncultured Sphingomonadaceae bacterium</name>
    <dbReference type="NCBI Taxonomy" id="169976"/>
    <lineage>
        <taxon>Bacteria</taxon>
        <taxon>Pseudomonadati</taxon>
        <taxon>Pseudomonadota</taxon>
        <taxon>Alphaproteobacteria</taxon>
        <taxon>Sphingomonadales</taxon>
        <taxon>Sphingomonadaceae</taxon>
        <taxon>environmental samples</taxon>
    </lineage>
</organism>
<dbReference type="AlphaFoldDB" id="A0A6J4TUA5"/>
<accession>A0A6J4TUA5</accession>
<feature type="non-terminal residue" evidence="2">
    <location>
        <position position="1"/>
    </location>
</feature>
<reference evidence="2" key="1">
    <citation type="submission" date="2020-02" db="EMBL/GenBank/DDBJ databases">
        <authorList>
            <person name="Meier V. D."/>
        </authorList>
    </citation>
    <scope>NUCLEOTIDE SEQUENCE</scope>
    <source>
        <strain evidence="2">AVDCRST_MAG91</strain>
    </source>
</reference>
<gene>
    <name evidence="2" type="ORF">AVDCRST_MAG91-3071</name>
</gene>
<feature type="region of interest" description="Disordered" evidence="1">
    <location>
        <begin position="1"/>
        <end position="32"/>
    </location>
</feature>
<proteinExistence type="predicted"/>
<feature type="compositionally biased region" description="Basic residues" evidence="1">
    <location>
        <begin position="1"/>
        <end position="14"/>
    </location>
</feature>
<evidence type="ECO:0000256" key="1">
    <source>
        <dbReference type="SAM" id="MobiDB-lite"/>
    </source>
</evidence>